<dbReference type="GO" id="GO:0006633">
    <property type="term" value="P:fatty acid biosynthetic process"/>
    <property type="evidence" value="ECO:0007669"/>
    <property type="project" value="UniProtKB-KW"/>
</dbReference>
<evidence type="ECO:0000256" key="10">
    <source>
        <dbReference type="ARBA" id="ARBA00023160"/>
    </source>
</evidence>
<evidence type="ECO:0000256" key="4">
    <source>
        <dbReference type="ARBA" id="ARBA00022832"/>
    </source>
</evidence>
<dbReference type="Gene3D" id="3.40.50.720">
    <property type="entry name" value="NAD(P)-binding Rossmann-like Domain"/>
    <property type="match status" value="1"/>
</dbReference>
<dbReference type="PANTHER" id="PTHR43981:SF2">
    <property type="entry name" value="ENOYL-[ACYL-CARRIER-PROTEIN] REDUCTASE, MITOCHONDRIAL"/>
    <property type="match status" value="1"/>
</dbReference>
<keyword evidence="5" id="KW-0521">NADP</keyword>
<dbReference type="Proteomes" id="UP000827092">
    <property type="component" value="Unassembled WGS sequence"/>
</dbReference>
<protein>
    <recommendedName>
        <fullName evidence="12">Enoyl-[acyl-carrier-protein] reductase, mitochondrial</fullName>
        <ecNumber evidence="11">1.3.1.104</ecNumber>
    </recommendedName>
    <alternativeName>
        <fullName evidence="13">2-enoyl thioester reductase</fullName>
    </alternativeName>
</protein>
<keyword evidence="10" id="KW-0275">Fatty acid biosynthesis</keyword>
<comment type="similarity">
    <text evidence="2">Belongs to the zinc-containing alcohol dehydrogenase family. Quinone oxidoreductase subfamily.</text>
</comment>
<name>A0AAV6VWE3_9ARAC</name>
<dbReference type="GO" id="GO:0141148">
    <property type="term" value="F:enoyl-[acyl-carrier-protein] reductase (NADPH) activity"/>
    <property type="evidence" value="ECO:0007669"/>
    <property type="project" value="UniProtKB-EC"/>
</dbReference>
<keyword evidence="3" id="KW-0444">Lipid biosynthesis</keyword>
<evidence type="ECO:0000313" key="16">
    <source>
        <dbReference type="EMBL" id="KAG8200533.1"/>
    </source>
</evidence>
<evidence type="ECO:0000256" key="5">
    <source>
        <dbReference type="ARBA" id="ARBA00022857"/>
    </source>
</evidence>
<keyword evidence="7" id="KW-0560">Oxidoreductase</keyword>
<comment type="caution">
    <text evidence="16">The sequence shown here is derived from an EMBL/GenBank/DDBJ whole genome shotgun (WGS) entry which is preliminary data.</text>
</comment>
<keyword evidence="4" id="KW-0276">Fatty acid metabolism</keyword>
<evidence type="ECO:0000256" key="8">
    <source>
        <dbReference type="ARBA" id="ARBA00023098"/>
    </source>
</evidence>
<dbReference type="SUPFAM" id="SSF50129">
    <property type="entry name" value="GroES-like"/>
    <property type="match status" value="1"/>
</dbReference>
<dbReference type="EC" id="1.3.1.104" evidence="11"/>
<keyword evidence="8" id="KW-0443">Lipid metabolism</keyword>
<dbReference type="CDD" id="cd08290">
    <property type="entry name" value="ETR"/>
    <property type="match status" value="1"/>
</dbReference>
<dbReference type="InterPro" id="IPR036291">
    <property type="entry name" value="NAD(P)-bd_dom_sf"/>
</dbReference>
<organism evidence="16 17">
    <name type="scientific">Oedothorax gibbosus</name>
    <dbReference type="NCBI Taxonomy" id="931172"/>
    <lineage>
        <taxon>Eukaryota</taxon>
        <taxon>Metazoa</taxon>
        <taxon>Ecdysozoa</taxon>
        <taxon>Arthropoda</taxon>
        <taxon>Chelicerata</taxon>
        <taxon>Arachnida</taxon>
        <taxon>Araneae</taxon>
        <taxon>Araneomorphae</taxon>
        <taxon>Entelegynae</taxon>
        <taxon>Araneoidea</taxon>
        <taxon>Linyphiidae</taxon>
        <taxon>Erigoninae</taxon>
        <taxon>Oedothorax</taxon>
    </lineage>
</organism>
<comment type="catalytic activity">
    <reaction evidence="14">
        <text>a 2,3-saturated acyl-[ACP] + NADP(+) = a (2E)-enoyl-[ACP] + NADPH + H(+)</text>
        <dbReference type="Rhea" id="RHEA:22564"/>
        <dbReference type="Rhea" id="RHEA-COMP:9925"/>
        <dbReference type="Rhea" id="RHEA-COMP:9926"/>
        <dbReference type="ChEBI" id="CHEBI:15378"/>
        <dbReference type="ChEBI" id="CHEBI:57783"/>
        <dbReference type="ChEBI" id="CHEBI:58349"/>
        <dbReference type="ChEBI" id="CHEBI:78784"/>
        <dbReference type="ChEBI" id="CHEBI:78785"/>
        <dbReference type="EC" id="1.3.1.104"/>
    </reaction>
</comment>
<dbReference type="InterPro" id="IPR013149">
    <property type="entry name" value="ADH-like_C"/>
</dbReference>
<dbReference type="GO" id="GO:0005739">
    <property type="term" value="C:mitochondrion"/>
    <property type="evidence" value="ECO:0007669"/>
    <property type="project" value="UniProtKB-SubCell"/>
</dbReference>
<evidence type="ECO:0000256" key="7">
    <source>
        <dbReference type="ARBA" id="ARBA00023002"/>
    </source>
</evidence>
<dbReference type="FunFam" id="3.90.180.10:FF:000010">
    <property type="entry name" value="Enoyl-[acyl-carrier-protein] reductase, mitochondrial"/>
    <property type="match status" value="1"/>
</dbReference>
<feature type="domain" description="Enoyl reductase (ER)" evidence="15">
    <location>
        <begin position="33"/>
        <end position="316"/>
    </location>
</feature>
<accession>A0AAV6VWE3</accession>
<dbReference type="PANTHER" id="PTHR43981">
    <property type="entry name" value="ENOYL-[ACYL-CARRIER-PROTEIN] REDUCTASE, MITOCHONDRIAL"/>
    <property type="match status" value="1"/>
</dbReference>
<evidence type="ECO:0000256" key="1">
    <source>
        <dbReference type="ARBA" id="ARBA00004173"/>
    </source>
</evidence>
<dbReference type="InterPro" id="IPR013154">
    <property type="entry name" value="ADH-like_N"/>
</dbReference>
<evidence type="ECO:0000256" key="13">
    <source>
        <dbReference type="ARBA" id="ARBA00042123"/>
    </source>
</evidence>
<dbReference type="Gene3D" id="3.90.180.10">
    <property type="entry name" value="Medium-chain alcohol dehydrogenases, catalytic domain"/>
    <property type="match status" value="1"/>
</dbReference>
<dbReference type="InterPro" id="IPR051034">
    <property type="entry name" value="Mito_Enoyl-ACP_Reductase"/>
</dbReference>
<evidence type="ECO:0000256" key="6">
    <source>
        <dbReference type="ARBA" id="ARBA00022946"/>
    </source>
</evidence>
<sequence length="319" mass="35548">MLRFLSKTNFRVSQCSSLSSYALQYKEHGDPSTVLEKVELDLADNLESDQVLVKTLAAPVNPADINMVQGKYALKPKLPAVGGNEGVSEVIKVGPSVKNLKVGSWVIPYDAGKGTWRTHTLCREEEVIQVDETIPLTSAATISVNPCTAYRMLKDFENLKEDRPDFESLRSHLMNLGATHVVVENELRSPVMTDIFKEIPKPSLGLNCVGGKSVSELIRNMKDKGTIVTYGGMSKQPIALSTASLIFNDMRIVGFWMTRWSQQCSIEERKSMLQEITSIMKKGCLRPPVSREVKFDNFKDAIAKAMEPYVSEKQILVMD</sequence>
<dbReference type="AlphaFoldDB" id="A0AAV6VWE3"/>
<dbReference type="InterPro" id="IPR011032">
    <property type="entry name" value="GroES-like_sf"/>
</dbReference>
<evidence type="ECO:0000259" key="15">
    <source>
        <dbReference type="SMART" id="SM00829"/>
    </source>
</evidence>
<gene>
    <name evidence="16" type="ORF">JTE90_000606</name>
</gene>
<proteinExistence type="inferred from homology"/>
<dbReference type="EMBL" id="JAFNEN010000015">
    <property type="protein sequence ID" value="KAG8200533.1"/>
    <property type="molecule type" value="Genomic_DNA"/>
</dbReference>
<dbReference type="Pfam" id="PF08240">
    <property type="entry name" value="ADH_N"/>
    <property type="match status" value="1"/>
</dbReference>
<dbReference type="InterPro" id="IPR020843">
    <property type="entry name" value="ER"/>
</dbReference>
<keyword evidence="9" id="KW-0496">Mitochondrion</keyword>
<evidence type="ECO:0000313" key="17">
    <source>
        <dbReference type="Proteomes" id="UP000827092"/>
    </source>
</evidence>
<keyword evidence="17" id="KW-1185">Reference proteome</keyword>
<comment type="subcellular location">
    <subcellularLocation>
        <location evidence="1">Mitochondrion</location>
    </subcellularLocation>
</comment>
<evidence type="ECO:0000256" key="14">
    <source>
        <dbReference type="ARBA" id="ARBA00048843"/>
    </source>
</evidence>
<reference evidence="16 17" key="1">
    <citation type="journal article" date="2022" name="Nat. Ecol. Evol.">
        <title>A masculinizing supergene underlies an exaggerated male reproductive morph in a spider.</title>
        <authorList>
            <person name="Hendrickx F."/>
            <person name="De Corte Z."/>
            <person name="Sonet G."/>
            <person name="Van Belleghem S.M."/>
            <person name="Kostlbacher S."/>
            <person name="Vangestel C."/>
        </authorList>
    </citation>
    <scope>NUCLEOTIDE SEQUENCE [LARGE SCALE GENOMIC DNA]</scope>
    <source>
        <strain evidence="16">W744_W776</strain>
    </source>
</reference>
<evidence type="ECO:0000256" key="12">
    <source>
        <dbReference type="ARBA" id="ARBA00041058"/>
    </source>
</evidence>
<evidence type="ECO:0000256" key="11">
    <source>
        <dbReference type="ARBA" id="ARBA00038963"/>
    </source>
</evidence>
<evidence type="ECO:0000256" key="9">
    <source>
        <dbReference type="ARBA" id="ARBA00023128"/>
    </source>
</evidence>
<evidence type="ECO:0000256" key="2">
    <source>
        <dbReference type="ARBA" id="ARBA00010371"/>
    </source>
</evidence>
<keyword evidence="6" id="KW-0809">Transit peptide</keyword>
<dbReference type="SUPFAM" id="SSF51735">
    <property type="entry name" value="NAD(P)-binding Rossmann-fold domains"/>
    <property type="match status" value="1"/>
</dbReference>
<dbReference type="SMART" id="SM00829">
    <property type="entry name" value="PKS_ER"/>
    <property type="match status" value="1"/>
</dbReference>
<dbReference type="Pfam" id="PF00107">
    <property type="entry name" value="ADH_zinc_N"/>
    <property type="match status" value="1"/>
</dbReference>
<evidence type="ECO:0000256" key="3">
    <source>
        <dbReference type="ARBA" id="ARBA00022516"/>
    </source>
</evidence>